<reference evidence="1" key="1">
    <citation type="journal article" date="2020" name="Nature">
        <title>Giant virus diversity and host interactions through global metagenomics.</title>
        <authorList>
            <person name="Schulz F."/>
            <person name="Roux S."/>
            <person name="Paez-Espino D."/>
            <person name="Jungbluth S."/>
            <person name="Walsh D.A."/>
            <person name="Denef V.J."/>
            <person name="McMahon K.D."/>
            <person name="Konstantinidis K.T."/>
            <person name="Eloe-Fadrosh E.A."/>
            <person name="Kyrpides N.C."/>
            <person name="Woyke T."/>
        </authorList>
    </citation>
    <scope>NUCLEOTIDE SEQUENCE</scope>
    <source>
        <strain evidence="1">GVMAG-M-3300000115-19</strain>
    </source>
</reference>
<evidence type="ECO:0008006" key="2">
    <source>
        <dbReference type="Google" id="ProtNLM"/>
    </source>
</evidence>
<accession>A0A6C0EGH4</accession>
<protein>
    <recommendedName>
        <fullName evidence="2">Histidine kinase domain-containing protein</fullName>
    </recommendedName>
</protein>
<dbReference type="Gene3D" id="3.30.565.10">
    <property type="entry name" value="Histidine kinase-like ATPase, C-terminal domain"/>
    <property type="match status" value="1"/>
</dbReference>
<dbReference type="InterPro" id="IPR036097">
    <property type="entry name" value="HisK_dim/P_sf"/>
</dbReference>
<dbReference type="EMBL" id="MN738843">
    <property type="protein sequence ID" value="QHT27852.1"/>
    <property type="molecule type" value="Genomic_DNA"/>
</dbReference>
<evidence type="ECO:0000313" key="1">
    <source>
        <dbReference type="EMBL" id="QHT27852.1"/>
    </source>
</evidence>
<organism evidence="1">
    <name type="scientific">viral metagenome</name>
    <dbReference type="NCBI Taxonomy" id="1070528"/>
    <lineage>
        <taxon>unclassified sequences</taxon>
        <taxon>metagenomes</taxon>
        <taxon>organismal metagenomes</taxon>
    </lineage>
</organism>
<name>A0A6C0EGH4_9ZZZZ</name>
<proteinExistence type="predicted"/>
<dbReference type="SUPFAM" id="SSF47384">
    <property type="entry name" value="Homodimeric domain of signal transducing histidine kinase"/>
    <property type="match status" value="1"/>
</dbReference>
<dbReference type="SUPFAM" id="SSF55874">
    <property type="entry name" value="ATPase domain of HSP90 chaperone/DNA topoisomerase II/histidine kinase"/>
    <property type="match status" value="1"/>
</dbReference>
<dbReference type="GO" id="GO:0000155">
    <property type="term" value="F:phosphorelay sensor kinase activity"/>
    <property type="evidence" value="ECO:0007669"/>
    <property type="project" value="InterPro"/>
</dbReference>
<dbReference type="Gene3D" id="1.10.287.130">
    <property type="match status" value="1"/>
</dbReference>
<dbReference type="AlphaFoldDB" id="A0A6C0EGH4"/>
<dbReference type="InterPro" id="IPR036890">
    <property type="entry name" value="HATPase_C_sf"/>
</dbReference>
<sequence>MMEMNILAHEIINPLNIIVGCAELSKVEVDQLKNNKIASYLNTIVSQSMKCCQLLEQQIKEQRENMNIGHLDLSDLLIIMINSLNDHPFVVSSKKKIILEKDTSKTYDISILNENKCYLKIVINNMLMNAVKHSSCENGNITISINHLPQNKLELRIVNCIDIESKNATQQPEEHYFTKSHFLGLNIIDSLVKKINADWNMIQDDNSIITSLII</sequence>